<dbReference type="EMBL" id="RRZC01000014">
    <property type="protein sequence ID" value="MBE0404481.1"/>
    <property type="molecule type" value="Genomic_DNA"/>
</dbReference>
<dbReference type="RefSeq" id="WP_192528005.1">
    <property type="nucleotide sequence ID" value="NZ_RRZC01000014.1"/>
</dbReference>
<accession>A0ABR9FEQ1</accession>
<sequence>MKKIIFVHLFNDRSGSPKVLSQVINALYDSGFQVVTMTSRHSAGFLDNVPGVKRSLFYRRSENKILTLLAYLISQSLLFFQCLAYYRSDVVFHVNTIMPFGAALAAKLMGKPVVYHVHECSVRPVLMKRFLRLVIKLTANQVIFVSSYLQKEEKFTGKKQIVLHNALEEIPKIEQFKNQDDFKVLMVCSLKRYKGVDEFLEIAKRVFSLESKVLFTLVLNASQQEINKYFENVEVPGNLKIITRQTNLEAYYSSSSILVNLSRPDECIETFGLTLIEGMSYGLPVIAPPVGGPLEIVQPDKHGYLISCYEIEYIANTIIGLSSDPERYSRLSLNAREHALTFRPEVFKSNIVKFYNRNFCNVE</sequence>
<organism evidence="3 4">
    <name type="scientific">Halomonas citrativorans</name>
    <dbReference type="NCBI Taxonomy" id="2742612"/>
    <lineage>
        <taxon>Bacteria</taxon>
        <taxon>Pseudomonadati</taxon>
        <taxon>Pseudomonadota</taxon>
        <taxon>Gammaproteobacteria</taxon>
        <taxon>Oceanospirillales</taxon>
        <taxon>Halomonadaceae</taxon>
        <taxon>Halomonas</taxon>
    </lineage>
</organism>
<dbReference type="SUPFAM" id="SSF53756">
    <property type="entry name" value="UDP-Glycosyltransferase/glycogen phosphorylase"/>
    <property type="match status" value="1"/>
</dbReference>
<dbReference type="Pfam" id="PF00534">
    <property type="entry name" value="Glycos_transf_1"/>
    <property type="match status" value="1"/>
</dbReference>
<dbReference type="InterPro" id="IPR001296">
    <property type="entry name" value="Glyco_trans_1"/>
</dbReference>
<feature type="domain" description="Glycosyl transferase family 1" evidence="1">
    <location>
        <begin position="175"/>
        <end position="337"/>
    </location>
</feature>
<dbReference type="InterPro" id="IPR028098">
    <property type="entry name" value="Glyco_trans_4-like_N"/>
</dbReference>
<comment type="caution">
    <text evidence="3">The sequence shown here is derived from an EMBL/GenBank/DDBJ whole genome shotgun (WGS) entry which is preliminary data.</text>
</comment>
<evidence type="ECO:0000313" key="3">
    <source>
        <dbReference type="EMBL" id="MBE0404481.1"/>
    </source>
</evidence>
<dbReference type="Proteomes" id="UP000754821">
    <property type="component" value="Unassembled WGS sequence"/>
</dbReference>
<name>A0ABR9FEQ1_9GAMM</name>
<dbReference type="Gene3D" id="3.40.50.2000">
    <property type="entry name" value="Glycogen Phosphorylase B"/>
    <property type="match status" value="2"/>
</dbReference>
<dbReference type="InterPro" id="IPR050194">
    <property type="entry name" value="Glycosyltransferase_grp1"/>
</dbReference>
<evidence type="ECO:0000313" key="4">
    <source>
        <dbReference type="Proteomes" id="UP000754821"/>
    </source>
</evidence>
<dbReference type="Pfam" id="PF13439">
    <property type="entry name" value="Glyco_transf_4"/>
    <property type="match status" value="1"/>
</dbReference>
<dbReference type="PANTHER" id="PTHR45947">
    <property type="entry name" value="SULFOQUINOVOSYL TRANSFERASE SQD2"/>
    <property type="match status" value="1"/>
</dbReference>
<protein>
    <submittedName>
        <fullName evidence="3">Glycosyltransferase family 4 protein</fullName>
    </submittedName>
</protein>
<feature type="domain" description="Glycosyltransferase subfamily 4-like N-terminal" evidence="2">
    <location>
        <begin position="15"/>
        <end position="152"/>
    </location>
</feature>
<keyword evidence="4" id="KW-1185">Reference proteome</keyword>
<evidence type="ECO:0000259" key="1">
    <source>
        <dbReference type="Pfam" id="PF00534"/>
    </source>
</evidence>
<gene>
    <name evidence="3" type="ORF">EI163_13110</name>
</gene>
<proteinExistence type="predicted"/>
<dbReference type="CDD" id="cd03801">
    <property type="entry name" value="GT4_PimA-like"/>
    <property type="match status" value="1"/>
</dbReference>
<reference evidence="3 4" key="1">
    <citation type="submission" date="2020-07" db="EMBL/GenBank/DDBJ databases">
        <title>Halophilic bacteria isolated from french cheeses.</title>
        <authorList>
            <person name="Kothe C.I."/>
            <person name="Farah-Kraiem B."/>
            <person name="Renault P."/>
            <person name="Dridi B."/>
        </authorList>
    </citation>
    <scope>NUCLEOTIDE SEQUENCE [LARGE SCALE GENOMIC DNA]</scope>
    <source>
        <strain evidence="3 4">FME16</strain>
    </source>
</reference>
<dbReference type="PANTHER" id="PTHR45947:SF3">
    <property type="entry name" value="SULFOQUINOVOSYL TRANSFERASE SQD2"/>
    <property type="match status" value="1"/>
</dbReference>
<evidence type="ECO:0000259" key="2">
    <source>
        <dbReference type="Pfam" id="PF13439"/>
    </source>
</evidence>